<comment type="caution">
    <text evidence="1">The sequence shown here is derived from an EMBL/GenBank/DDBJ whole genome shotgun (WGS) entry which is preliminary data.</text>
</comment>
<protein>
    <recommendedName>
        <fullName evidence="3">Metallothionein</fullName>
    </recommendedName>
</protein>
<evidence type="ECO:0000313" key="2">
    <source>
        <dbReference type="Proteomes" id="UP001385809"/>
    </source>
</evidence>
<dbReference type="EMBL" id="JBBEGN010000001">
    <property type="protein sequence ID" value="MEJ2866146.1"/>
    <property type="molecule type" value="Genomic_DNA"/>
</dbReference>
<keyword evidence="2" id="KW-1185">Reference proteome</keyword>
<gene>
    <name evidence="1" type="ORF">WCD74_00125</name>
</gene>
<reference evidence="1 2" key="1">
    <citation type="submission" date="2024-03" db="EMBL/GenBank/DDBJ databases">
        <title>Actinomycetospora sp. OC33-EN08, a novel actinomycete isolated from wild orchid (Aerides multiflora).</title>
        <authorList>
            <person name="Suriyachadkun C."/>
        </authorList>
    </citation>
    <scope>NUCLEOTIDE SEQUENCE [LARGE SCALE GENOMIC DNA]</scope>
    <source>
        <strain evidence="1 2">OC33-EN08</strain>
    </source>
</reference>
<dbReference type="RefSeq" id="WP_337692774.1">
    <property type="nucleotide sequence ID" value="NZ_JBBEGN010000001.1"/>
</dbReference>
<dbReference type="Proteomes" id="UP001385809">
    <property type="component" value="Unassembled WGS sequence"/>
</dbReference>
<evidence type="ECO:0000313" key="1">
    <source>
        <dbReference type="EMBL" id="MEJ2866146.1"/>
    </source>
</evidence>
<name>A0ABU8MFN4_9PSEU</name>
<proteinExistence type="predicted"/>
<accession>A0ABU8MFN4</accession>
<sequence>MSFRLLDACAPPKHRHHHHRGCGCHECKPQDCAPKRECTPKSCCND</sequence>
<organism evidence="1 2">
    <name type="scientific">Actinomycetospora aurantiaca</name>
    <dbReference type="NCBI Taxonomy" id="3129233"/>
    <lineage>
        <taxon>Bacteria</taxon>
        <taxon>Bacillati</taxon>
        <taxon>Actinomycetota</taxon>
        <taxon>Actinomycetes</taxon>
        <taxon>Pseudonocardiales</taxon>
        <taxon>Pseudonocardiaceae</taxon>
        <taxon>Actinomycetospora</taxon>
    </lineage>
</organism>
<evidence type="ECO:0008006" key="3">
    <source>
        <dbReference type="Google" id="ProtNLM"/>
    </source>
</evidence>